<evidence type="ECO:0000313" key="3">
    <source>
        <dbReference type="Proteomes" id="UP000224080"/>
    </source>
</evidence>
<name>A0A2B7XJV3_9EURO</name>
<comment type="caution">
    <text evidence="2">The sequence shown here is derived from an EMBL/GenBank/DDBJ whole genome shotgun (WGS) entry which is preliminary data.</text>
</comment>
<keyword evidence="3" id="KW-1185">Reference proteome</keyword>
<dbReference type="Proteomes" id="UP000224080">
    <property type="component" value="Unassembled WGS sequence"/>
</dbReference>
<dbReference type="AlphaFoldDB" id="A0A2B7XJV3"/>
<accession>A0A2B7XJV3</accession>
<evidence type="ECO:0000256" key="1">
    <source>
        <dbReference type="SAM" id="MobiDB-lite"/>
    </source>
</evidence>
<evidence type="ECO:0000313" key="2">
    <source>
        <dbReference type="EMBL" id="PGH09446.1"/>
    </source>
</evidence>
<organism evidence="2 3">
    <name type="scientific">Blastomyces parvus</name>
    <dbReference type="NCBI Taxonomy" id="2060905"/>
    <lineage>
        <taxon>Eukaryota</taxon>
        <taxon>Fungi</taxon>
        <taxon>Dikarya</taxon>
        <taxon>Ascomycota</taxon>
        <taxon>Pezizomycotina</taxon>
        <taxon>Eurotiomycetes</taxon>
        <taxon>Eurotiomycetidae</taxon>
        <taxon>Onygenales</taxon>
        <taxon>Ajellomycetaceae</taxon>
        <taxon>Blastomyces</taxon>
    </lineage>
</organism>
<feature type="region of interest" description="Disordered" evidence="1">
    <location>
        <begin position="131"/>
        <end position="152"/>
    </location>
</feature>
<feature type="compositionally biased region" description="Polar residues" evidence="1">
    <location>
        <begin position="141"/>
        <end position="152"/>
    </location>
</feature>
<gene>
    <name evidence="2" type="ORF">GX51_00551</name>
</gene>
<sequence>MLPSVNPGHQLQPQPTFELPRNLGMLLVAPPSSLILVVQPLVRALRRSQYLYGLSKPLVLLAGMGHRFAIKILVPVRAQFTFPYMAWHTIHRSSCRDPFDSLSSVPTWESGRLGLGAIDVKGPSLPQIPATANPVPLQGGHTEQNTQSCWGH</sequence>
<dbReference type="EMBL" id="PDNC01000004">
    <property type="protein sequence ID" value="PGH09446.1"/>
    <property type="molecule type" value="Genomic_DNA"/>
</dbReference>
<proteinExistence type="predicted"/>
<protein>
    <submittedName>
        <fullName evidence="2">Uncharacterized protein</fullName>
    </submittedName>
</protein>
<reference evidence="2 3" key="1">
    <citation type="submission" date="2017-10" db="EMBL/GenBank/DDBJ databases">
        <title>Comparative genomics in systemic dimorphic fungi from Ajellomycetaceae.</title>
        <authorList>
            <person name="Munoz J.F."/>
            <person name="Mcewen J.G."/>
            <person name="Clay O.K."/>
            <person name="Cuomo C.A."/>
        </authorList>
    </citation>
    <scope>NUCLEOTIDE SEQUENCE [LARGE SCALE GENOMIC DNA]</scope>
    <source>
        <strain evidence="2 3">UAMH130</strain>
    </source>
</reference>